<gene>
    <name evidence="2" type="ORF">SNAT2548_LOCUS24880</name>
</gene>
<dbReference type="EMBL" id="CAJNDS010002372">
    <property type="protein sequence ID" value="CAE7453430.1"/>
    <property type="molecule type" value="Genomic_DNA"/>
</dbReference>
<accession>A0A812RVV3</accession>
<dbReference type="AlphaFoldDB" id="A0A812RVV3"/>
<organism evidence="2 3">
    <name type="scientific">Symbiodinium natans</name>
    <dbReference type="NCBI Taxonomy" id="878477"/>
    <lineage>
        <taxon>Eukaryota</taxon>
        <taxon>Sar</taxon>
        <taxon>Alveolata</taxon>
        <taxon>Dinophyceae</taxon>
        <taxon>Suessiales</taxon>
        <taxon>Symbiodiniaceae</taxon>
        <taxon>Symbiodinium</taxon>
    </lineage>
</organism>
<protein>
    <submittedName>
        <fullName evidence="2">Uncharacterized protein</fullName>
    </submittedName>
</protein>
<evidence type="ECO:0000256" key="1">
    <source>
        <dbReference type="SAM" id="MobiDB-lite"/>
    </source>
</evidence>
<keyword evidence="3" id="KW-1185">Reference proteome</keyword>
<sequence>MSDQLDVESANNLLQKVQEGLVKVGNSVQGGVSKDAFLQEIWSSVHSCTNVKKCHLVCEAATSACTCAEDLAAAEAEEEQSAEADADEPEAAAEEEDAIDDTPPTADDGGCPEDFQETAGFVPETVASDIPETYPLKYMICGPSLYPENADCSCGGNYQGTDWRIIPPKNCPQCDGKKICGACNGAGLKAAKKACPACSKKKGKCPTCSGEKFVKCTAKGCVKGNLTRPRKCDLCGGRGQMMVWDGKMAFFFNQNPSWTEKIKFRGLTIEPKVWGPIAGKCESDHGCFYGLKSAFKGEYKADPTGQYPLGIMEVVVDTQKKCGNGTRYVKFLGKLKKSGTDTFKWCKDGSLYGDDERSGYFRGGWIELFQTWAPCEMCGDSKTPGFVGTEEVDCPDCEAGKKPCPKCKKLPGKCLKCKGKGEIPTTHDCKACDDGNCPACAGVGKTPEQKIKVKAICPVCGDSGKTGAKHALVPKFERLFVTVPWHPPAEEKHRLYFSESAVFFGLKARDPEAYLGDPAAWHLAAGKTLRCQIKPETVVEWMDMGRGRKMKFESLKYWCIPEQGNQADGKYFHNPERRILKLYFGPEDNLGEPVTYWQELLDIEHKDEDPVAGGSRERGFILKPEGIWAYSEAFAKQITYIDVTPDVVPTQEIKRRVCEIRMKFDGAIYLGAGNYKVSDIPVHPTKFFSIWTGWSDRGYGATTCLLFEGFESEDCTGKPVQLQLVGPRTNPKGECNQYGDHRLWDMKINSFRIFPKEGCDEKTFWGKDMPRWPIPPPLSTLPDPWNMDQYIWRTLYGCTDKKKEYIRDDGQQDFTFETWEERWRRIWKDEACHLFGMTVDYRMLPPPPEPEPPAMPDFNGKWLIKYKAYFGVKEHIEVKDNKFTHKGKNLVIDPEEGLIVYPDKVKQTVQMDNTNEDFIEWRHWGRLGIITWTRED</sequence>
<reference evidence="2" key="1">
    <citation type="submission" date="2021-02" db="EMBL/GenBank/DDBJ databases">
        <authorList>
            <person name="Dougan E. K."/>
            <person name="Rhodes N."/>
            <person name="Thang M."/>
            <person name="Chan C."/>
        </authorList>
    </citation>
    <scope>NUCLEOTIDE SEQUENCE</scope>
</reference>
<feature type="region of interest" description="Disordered" evidence="1">
    <location>
        <begin position="76"/>
        <end position="114"/>
    </location>
</feature>
<evidence type="ECO:0000313" key="3">
    <source>
        <dbReference type="Proteomes" id="UP000604046"/>
    </source>
</evidence>
<dbReference type="Proteomes" id="UP000604046">
    <property type="component" value="Unassembled WGS sequence"/>
</dbReference>
<feature type="compositionally biased region" description="Acidic residues" evidence="1">
    <location>
        <begin position="76"/>
        <end position="100"/>
    </location>
</feature>
<evidence type="ECO:0000313" key="2">
    <source>
        <dbReference type="EMBL" id="CAE7453430.1"/>
    </source>
</evidence>
<proteinExistence type="predicted"/>
<comment type="caution">
    <text evidence="2">The sequence shown here is derived from an EMBL/GenBank/DDBJ whole genome shotgun (WGS) entry which is preliminary data.</text>
</comment>
<name>A0A812RVV3_9DINO</name>